<dbReference type="InterPro" id="IPR008271">
    <property type="entry name" value="Ser/Thr_kinase_AS"/>
</dbReference>
<evidence type="ECO:0000256" key="10">
    <source>
        <dbReference type="PROSITE-ProRule" id="PRU10141"/>
    </source>
</evidence>
<keyword evidence="5 10" id="KW-0547">Nucleotide-binding</keyword>
<comment type="catalytic activity">
    <reaction evidence="9">
        <text>L-seryl-[protein] + ATP = O-phospho-L-seryl-[protein] + ADP + H(+)</text>
        <dbReference type="Rhea" id="RHEA:17989"/>
        <dbReference type="Rhea" id="RHEA-COMP:9863"/>
        <dbReference type="Rhea" id="RHEA-COMP:11604"/>
        <dbReference type="ChEBI" id="CHEBI:15378"/>
        <dbReference type="ChEBI" id="CHEBI:29999"/>
        <dbReference type="ChEBI" id="CHEBI:30616"/>
        <dbReference type="ChEBI" id="CHEBI:83421"/>
        <dbReference type="ChEBI" id="CHEBI:456216"/>
        <dbReference type="EC" id="2.7.11.1"/>
    </reaction>
</comment>
<dbReference type="GO" id="GO:0035556">
    <property type="term" value="P:intracellular signal transduction"/>
    <property type="evidence" value="ECO:0007669"/>
    <property type="project" value="TreeGrafter"/>
</dbReference>
<keyword evidence="7 10" id="KW-0067">ATP-binding</keyword>
<keyword evidence="14" id="KW-1185">Reference proteome</keyword>
<dbReference type="PROSITE" id="PS00108">
    <property type="entry name" value="PROTEIN_KINASE_ST"/>
    <property type="match status" value="1"/>
</dbReference>
<evidence type="ECO:0000256" key="9">
    <source>
        <dbReference type="ARBA" id="ARBA00048679"/>
    </source>
</evidence>
<dbReference type="PROSITE" id="PS00107">
    <property type="entry name" value="PROTEIN_KINASE_ATP"/>
    <property type="match status" value="1"/>
</dbReference>
<dbReference type="SMART" id="SM00220">
    <property type="entry name" value="S_TKc"/>
    <property type="match status" value="1"/>
</dbReference>
<dbReference type="CDD" id="cd05123">
    <property type="entry name" value="STKc_AGC"/>
    <property type="match status" value="1"/>
</dbReference>
<keyword evidence="4" id="KW-0808">Transferase</keyword>
<reference evidence="13" key="2">
    <citation type="submission" date="2020-12" db="EMBL/GenBank/DDBJ databases">
        <title>New Spironucleus salmonicida genome in near-complete chromosomes.</title>
        <authorList>
            <person name="Xu F."/>
            <person name="Kurt Z."/>
            <person name="Jimenez-Gonzalez A."/>
            <person name="Astvaldsson A."/>
            <person name="Andersson J.O."/>
            <person name="Svard S.G."/>
        </authorList>
    </citation>
    <scope>NUCLEOTIDE SEQUENCE</scope>
    <source>
        <strain evidence="13">ATCC 50377</strain>
    </source>
</reference>
<dbReference type="OrthoDB" id="18472at2759"/>
<dbReference type="VEuPathDB" id="GiardiaDB:SS50377_20980"/>
<dbReference type="FunFam" id="3.30.200.20:FF:000042">
    <property type="entry name" value="Aurora kinase A"/>
    <property type="match status" value="1"/>
</dbReference>
<feature type="domain" description="Protein kinase" evidence="11">
    <location>
        <begin position="69"/>
        <end position="448"/>
    </location>
</feature>
<dbReference type="Gene3D" id="3.30.200.20">
    <property type="entry name" value="Phosphorylase Kinase, domain 1"/>
    <property type="match status" value="1"/>
</dbReference>
<dbReference type="PANTHER" id="PTHR24356">
    <property type="entry name" value="SERINE/THREONINE-PROTEIN KINASE"/>
    <property type="match status" value="1"/>
</dbReference>
<evidence type="ECO:0000313" key="12">
    <source>
        <dbReference type="EMBL" id="EST43649.1"/>
    </source>
</evidence>
<evidence type="ECO:0000256" key="1">
    <source>
        <dbReference type="ARBA" id="ARBA00012513"/>
    </source>
</evidence>
<evidence type="ECO:0000313" key="14">
    <source>
        <dbReference type="Proteomes" id="UP000018208"/>
    </source>
</evidence>
<evidence type="ECO:0000256" key="4">
    <source>
        <dbReference type="ARBA" id="ARBA00022679"/>
    </source>
</evidence>
<name>V6LS93_9EUKA</name>
<dbReference type="PANTHER" id="PTHR24356:SF417">
    <property type="entry name" value="CELL CYCLE PROTEIN KINASE DBF2-RELATED"/>
    <property type="match status" value="1"/>
</dbReference>
<dbReference type="AlphaFoldDB" id="V6LS93"/>
<dbReference type="EMBL" id="KI546135">
    <property type="protein sequence ID" value="EST43649.1"/>
    <property type="molecule type" value="Genomic_DNA"/>
</dbReference>
<dbReference type="Pfam" id="PF00069">
    <property type="entry name" value="Pkinase"/>
    <property type="match status" value="2"/>
</dbReference>
<dbReference type="Gene3D" id="1.10.510.10">
    <property type="entry name" value="Transferase(Phosphotransferase) domain 1"/>
    <property type="match status" value="1"/>
</dbReference>
<dbReference type="InterPro" id="IPR017441">
    <property type="entry name" value="Protein_kinase_ATP_BS"/>
</dbReference>
<evidence type="ECO:0000256" key="8">
    <source>
        <dbReference type="ARBA" id="ARBA00047899"/>
    </source>
</evidence>
<organism evidence="12">
    <name type="scientific">Spironucleus salmonicida</name>
    <dbReference type="NCBI Taxonomy" id="348837"/>
    <lineage>
        <taxon>Eukaryota</taxon>
        <taxon>Metamonada</taxon>
        <taxon>Diplomonadida</taxon>
        <taxon>Hexamitidae</taxon>
        <taxon>Hexamitinae</taxon>
        <taxon>Spironucleus</taxon>
    </lineage>
</organism>
<dbReference type="InterPro" id="IPR050236">
    <property type="entry name" value="Ser_Thr_kinase_AGC"/>
</dbReference>
<dbReference type="GO" id="GO:0004674">
    <property type="term" value="F:protein serine/threonine kinase activity"/>
    <property type="evidence" value="ECO:0007669"/>
    <property type="project" value="UniProtKB-KW"/>
</dbReference>
<evidence type="ECO:0000313" key="13">
    <source>
        <dbReference type="EMBL" id="KAH0577626.1"/>
    </source>
</evidence>
<dbReference type="EMBL" id="AUWU02000001">
    <property type="protein sequence ID" value="KAH0577626.1"/>
    <property type="molecule type" value="Genomic_DNA"/>
</dbReference>
<reference evidence="12 13" key="1">
    <citation type="journal article" date="2014" name="PLoS Genet.">
        <title>The Genome of Spironucleus salmonicida Highlights a Fish Pathogen Adapted to Fluctuating Environments.</title>
        <authorList>
            <person name="Xu F."/>
            <person name="Jerlstrom-Hultqvist J."/>
            <person name="Einarsson E."/>
            <person name="Astvaldsson A."/>
            <person name="Svard S.G."/>
            <person name="Andersson J.O."/>
        </authorList>
    </citation>
    <scope>NUCLEOTIDE SEQUENCE</scope>
    <source>
        <strain evidence="13">ATCC 50377</strain>
    </source>
</reference>
<feature type="binding site" evidence="10">
    <location>
        <position position="98"/>
    </location>
    <ligand>
        <name>ATP</name>
        <dbReference type="ChEBI" id="CHEBI:30616"/>
    </ligand>
</feature>
<evidence type="ECO:0000259" key="11">
    <source>
        <dbReference type="PROSITE" id="PS50011"/>
    </source>
</evidence>
<dbReference type="PROSITE" id="PS50011">
    <property type="entry name" value="PROTEIN_KINASE_DOM"/>
    <property type="match status" value="1"/>
</dbReference>
<gene>
    <name evidence="12" type="ORF">SS50377_16692</name>
    <name evidence="13" type="ORF">SS50377_20980</name>
</gene>
<evidence type="ECO:0000256" key="3">
    <source>
        <dbReference type="ARBA" id="ARBA00022553"/>
    </source>
</evidence>
<dbReference type="Proteomes" id="UP000018208">
    <property type="component" value="Unassembled WGS sequence"/>
</dbReference>
<evidence type="ECO:0000256" key="6">
    <source>
        <dbReference type="ARBA" id="ARBA00022777"/>
    </source>
</evidence>
<accession>V6LS93</accession>
<evidence type="ECO:0000256" key="5">
    <source>
        <dbReference type="ARBA" id="ARBA00022741"/>
    </source>
</evidence>
<dbReference type="InterPro" id="IPR000719">
    <property type="entry name" value="Prot_kinase_dom"/>
</dbReference>
<dbReference type="EC" id="2.7.11.1" evidence="1"/>
<keyword evidence="3" id="KW-0597">Phosphoprotein</keyword>
<dbReference type="SUPFAM" id="SSF56112">
    <property type="entry name" value="Protein kinase-like (PK-like)"/>
    <property type="match status" value="1"/>
</dbReference>
<keyword evidence="6 12" id="KW-0418">Kinase</keyword>
<protein>
    <recommendedName>
        <fullName evidence="1">non-specific serine/threonine protein kinase</fullName>
        <ecNumber evidence="1">2.7.11.1</ecNumber>
    </recommendedName>
</protein>
<dbReference type="InterPro" id="IPR045270">
    <property type="entry name" value="STKc_AGC"/>
</dbReference>
<evidence type="ECO:0000256" key="7">
    <source>
        <dbReference type="ARBA" id="ARBA00022840"/>
    </source>
</evidence>
<keyword evidence="2" id="KW-0723">Serine/threonine-protein kinase</keyword>
<dbReference type="InterPro" id="IPR011009">
    <property type="entry name" value="Kinase-like_dom_sf"/>
</dbReference>
<proteinExistence type="predicted"/>
<comment type="catalytic activity">
    <reaction evidence="8">
        <text>L-threonyl-[protein] + ATP = O-phospho-L-threonyl-[protein] + ADP + H(+)</text>
        <dbReference type="Rhea" id="RHEA:46608"/>
        <dbReference type="Rhea" id="RHEA-COMP:11060"/>
        <dbReference type="Rhea" id="RHEA-COMP:11605"/>
        <dbReference type="ChEBI" id="CHEBI:15378"/>
        <dbReference type="ChEBI" id="CHEBI:30013"/>
        <dbReference type="ChEBI" id="CHEBI:30616"/>
        <dbReference type="ChEBI" id="CHEBI:61977"/>
        <dbReference type="ChEBI" id="CHEBI:456216"/>
        <dbReference type="EC" id="2.7.11.1"/>
    </reaction>
</comment>
<evidence type="ECO:0000256" key="2">
    <source>
        <dbReference type="ARBA" id="ARBA00022527"/>
    </source>
</evidence>
<dbReference type="GO" id="GO:0005524">
    <property type="term" value="F:ATP binding"/>
    <property type="evidence" value="ECO:0007669"/>
    <property type="project" value="UniProtKB-UniRule"/>
</dbReference>
<sequence length="628" mass="72216">MTESIIFKGYIHEWLKQQKLFLKDKETRLNDILSYECEQYVKDDLIQITIARETLLLRSKRVGVTTSDFQIIKQIGKGSYSIVYLVLHIQTGKIYAMKVISKQKISNPQDGVRIRTERTVMLNFQSPFVVKLYYAFQTDNDLYFVMDYASGSDFSNLLDQCGALPLSWTRFYFAEMLSGVLTLHGTDVSKILNFNQVEFIKQLHSAQSFTDDPNSCVSTTKSDSNRSYVHEIEQIRKSRLSQAAFDSESYIIDRKNNLALTFCDIADSQSQVSDIIEEDASNKQQLEFSTIINNQQSFIHRDLKPQNFLLSDTGHVMLADFGFAKELIETNQSEQSIYYFDEGTNNIVGSLNYMSPEQFRQNIYGKFIDFWALGCILYEMLTGEQAVNAETQEQLIQNLTLNTYQSFIPAQLDIPDDAYDLITQLLSSPDKRLGRSFNLEQLLTHKFFTLGVPLHDIINFQNNSIKLIVQQQQANSPHIYDDVPIIPYYNLLMNIQPPWKPTADPDFETITTTVKSGQISINAECMRSNRQGSTLNMVQKYIDEDELDISESSNDFVKSIYDDKDQFQVEKISQFKLNICAAQIQQSIPIKQQTSFVGLDYTGLAWDDAQDTTPRLHIFDKKINIEEQ</sequence>